<evidence type="ECO:0008006" key="9">
    <source>
        <dbReference type="Google" id="ProtNLM"/>
    </source>
</evidence>
<dbReference type="InterPro" id="IPR011011">
    <property type="entry name" value="Znf_FYVE_PHD"/>
</dbReference>
<name>A0A1B6EKZ2_9HEMI</name>
<keyword evidence="3" id="KW-0862">Zinc</keyword>
<dbReference type="PROSITE" id="PS50016">
    <property type="entry name" value="ZF_PHD_2"/>
    <property type="match status" value="1"/>
</dbReference>
<keyword evidence="2 4" id="KW-0863">Zinc-finger</keyword>
<feature type="domain" description="PHD-type" evidence="6">
    <location>
        <begin position="28"/>
        <end position="78"/>
    </location>
</feature>
<gene>
    <name evidence="8" type="ORF">g.7417</name>
</gene>
<evidence type="ECO:0000259" key="6">
    <source>
        <dbReference type="PROSITE" id="PS50016"/>
    </source>
</evidence>
<dbReference type="EMBL" id="GECZ01031193">
    <property type="protein sequence ID" value="JAS38576.1"/>
    <property type="molecule type" value="Transcribed_RNA"/>
</dbReference>
<evidence type="ECO:0000256" key="1">
    <source>
        <dbReference type="ARBA" id="ARBA00022723"/>
    </source>
</evidence>
<evidence type="ECO:0000256" key="5">
    <source>
        <dbReference type="SAM" id="MobiDB-lite"/>
    </source>
</evidence>
<dbReference type="InterPro" id="IPR019786">
    <property type="entry name" value="Zinc_finger_PHD-type_CS"/>
</dbReference>
<dbReference type="PANTHER" id="PTHR13793:SF107">
    <property type="entry name" value="BROMODOMAIN-CONTAINING PROTEIN HOMOLOG"/>
    <property type="match status" value="1"/>
</dbReference>
<reference evidence="8" key="1">
    <citation type="submission" date="2015-11" db="EMBL/GenBank/DDBJ databases">
        <title>De novo transcriptome assembly of four potential Pierce s Disease insect vectors from Arizona vineyards.</title>
        <authorList>
            <person name="Tassone E.E."/>
        </authorList>
    </citation>
    <scope>NUCLEOTIDE SEQUENCE</scope>
</reference>
<organism evidence="8">
    <name type="scientific">Cuerna arida</name>
    <dbReference type="NCBI Taxonomy" id="1464854"/>
    <lineage>
        <taxon>Eukaryota</taxon>
        <taxon>Metazoa</taxon>
        <taxon>Ecdysozoa</taxon>
        <taxon>Arthropoda</taxon>
        <taxon>Hexapoda</taxon>
        <taxon>Insecta</taxon>
        <taxon>Pterygota</taxon>
        <taxon>Neoptera</taxon>
        <taxon>Paraneoptera</taxon>
        <taxon>Hemiptera</taxon>
        <taxon>Auchenorrhyncha</taxon>
        <taxon>Membracoidea</taxon>
        <taxon>Cicadellidae</taxon>
        <taxon>Cicadellinae</taxon>
        <taxon>Proconiini</taxon>
        <taxon>Cuerna</taxon>
    </lineage>
</organism>
<dbReference type="Gene3D" id="3.30.40.10">
    <property type="entry name" value="Zinc/RING finger domain, C3HC4 (zinc finger)"/>
    <property type="match status" value="1"/>
</dbReference>
<dbReference type="GO" id="GO:0006357">
    <property type="term" value="P:regulation of transcription by RNA polymerase II"/>
    <property type="evidence" value="ECO:0007669"/>
    <property type="project" value="TreeGrafter"/>
</dbReference>
<protein>
    <recommendedName>
        <fullName evidence="9">PHD-type domain-containing protein</fullName>
    </recommendedName>
</protein>
<dbReference type="AlphaFoldDB" id="A0A1B6EKZ2"/>
<evidence type="ECO:0000259" key="7">
    <source>
        <dbReference type="PROSITE" id="PS51805"/>
    </source>
</evidence>
<dbReference type="InterPro" id="IPR050701">
    <property type="entry name" value="Histone_Mod_Regulator"/>
</dbReference>
<dbReference type="FunFam" id="3.30.40.10:FF:000008">
    <property type="entry name" value="Bromodomain containing 1, isoform CRA_a"/>
    <property type="match status" value="1"/>
</dbReference>
<evidence type="ECO:0000313" key="8">
    <source>
        <dbReference type="EMBL" id="JAS38576.1"/>
    </source>
</evidence>
<evidence type="ECO:0000256" key="4">
    <source>
        <dbReference type="PROSITE-ProRule" id="PRU00146"/>
    </source>
</evidence>
<dbReference type="InterPro" id="IPR034732">
    <property type="entry name" value="EPHD"/>
</dbReference>
<accession>A0A1B6EKZ2</accession>
<evidence type="ECO:0000256" key="2">
    <source>
        <dbReference type="ARBA" id="ARBA00022771"/>
    </source>
</evidence>
<feature type="region of interest" description="Disordered" evidence="5">
    <location>
        <begin position="1"/>
        <end position="21"/>
    </location>
</feature>
<dbReference type="InterPro" id="IPR013083">
    <property type="entry name" value="Znf_RING/FYVE/PHD"/>
</dbReference>
<dbReference type="Pfam" id="PF13831">
    <property type="entry name" value="PHD_2"/>
    <property type="match status" value="1"/>
</dbReference>
<dbReference type="PANTHER" id="PTHR13793">
    <property type="entry name" value="PHD FINGER PROTEINS"/>
    <property type="match status" value="1"/>
</dbReference>
<sequence>MDRLEKESYFQMQSNKSGDSAPAVIDDDAVCCICLDGECQNSNVILFCDMCNLAVHQDCYGVPYIPEGQWLCRRCLQSPSRAVDCVLCPNNGGAFKQTDRGHWAHVVCAL</sequence>
<dbReference type="PROSITE" id="PS51805">
    <property type="entry name" value="EPHD"/>
    <property type="match status" value="1"/>
</dbReference>
<proteinExistence type="predicted"/>
<dbReference type="SUPFAM" id="SSF57903">
    <property type="entry name" value="FYVE/PHD zinc finger"/>
    <property type="match status" value="1"/>
</dbReference>
<evidence type="ECO:0000256" key="3">
    <source>
        <dbReference type="ARBA" id="ARBA00022833"/>
    </source>
</evidence>
<dbReference type="SMART" id="SM00249">
    <property type="entry name" value="PHD"/>
    <property type="match status" value="1"/>
</dbReference>
<dbReference type="PROSITE" id="PS01359">
    <property type="entry name" value="ZF_PHD_1"/>
    <property type="match status" value="1"/>
</dbReference>
<dbReference type="Pfam" id="PF13832">
    <property type="entry name" value="zf-HC5HC2H_2"/>
    <property type="match status" value="1"/>
</dbReference>
<dbReference type="InterPro" id="IPR001965">
    <property type="entry name" value="Znf_PHD"/>
</dbReference>
<keyword evidence="1" id="KW-0479">Metal-binding</keyword>
<feature type="domain" description="PHD-type" evidence="7">
    <location>
        <begin position="82"/>
        <end position="110"/>
    </location>
</feature>
<dbReference type="GO" id="GO:0008270">
    <property type="term" value="F:zinc ion binding"/>
    <property type="evidence" value="ECO:0007669"/>
    <property type="project" value="UniProtKB-KW"/>
</dbReference>
<dbReference type="CDD" id="cd15572">
    <property type="entry name" value="PHD_BRPF"/>
    <property type="match status" value="1"/>
</dbReference>
<dbReference type="InterPro" id="IPR019787">
    <property type="entry name" value="Znf_PHD-finger"/>
</dbReference>